<keyword evidence="3" id="KW-1185">Reference proteome</keyword>
<dbReference type="Gene3D" id="3.30.559.10">
    <property type="entry name" value="Chloramphenicol acetyltransferase-like domain"/>
    <property type="match status" value="1"/>
</dbReference>
<dbReference type="PANTHER" id="PTHR31642:SF9">
    <property type="entry name" value="BENZYL ALCOHOL O-BENZOYLTRANSFERASE"/>
    <property type="match status" value="1"/>
</dbReference>
<dbReference type="Pfam" id="PF02458">
    <property type="entry name" value="Transferase"/>
    <property type="match status" value="1"/>
</dbReference>
<accession>A0ABR0X348</accession>
<dbReference type="Proteomes" id="UP001318860">
    <property type="component" value="Unassembled WGS sequence"/>
</dbReference>
<name>A0ABR0X348_REHGL</name>
<comment type="caution">
    <text evidence="2">The sequence shown here is derived from an EMBL/GenBank/DDBJ whole genome shotgun (WGS) entry which is preliminary data.</text>
</comment>
<comment type="similarity">
    <text evidence="1">Belongs to the plant acyltransferase family.</text>
</comment>
<dbReference type="PANTHER" id="PTHR31642">
    <property type="entry name" value="TRICHOTHECENE 3-O-ACETYLTRANSFERASE"/>
    <property type="match status" value="1"/>
</dbReference>
<gene>
    <name evidence="2" type="ORF">DH2020_013742</name>
</gene>
<proteinExistence type="inferred from homology"/>
<dbReference type="EMBL" id="JABTTQ020000006">
    <property type="protein sequence ID" value="KAK6154103.1"/>
    <property type="molecule type" value="Genomic_DNA"/>
</dbReference>
<sequence length="163" mass="17732">MVYRSFFFAPLRSPPSGAISLHTSGDAPHSSSLQPASGAAAQSLSLRTLTKSLESYASRFNLPLPEGYYGNALALPVAISTAEKLSKNSLHYAVELIRKTKSKVTEEYVKSVADLMVIRGRPNLAVARTYLVSSLMHMGFEEVDFGWGKPVYGGGESRQYCHS</sequence>
<organism evidence="2 3">
    <name type="scientific">Rehmannia glutinosa</name>
    <name type="common">Chinese foxglove</name>
    <dbReference type="NCBI Taxonomy" id="99300"/>
    <lineage>
        <taxon>Eukaryota</taxon>
        <taxon>Viridiplantae</taxon>
        <taxon>Streptophyta</taxon>
        <taxon>Embryophyta</taxon>
        <taxon>Tracheophyta</taxon>
        <taxon>Spermatophyta</taxon>
        <taxon>Magnoliopsida</taxon>
        <taxon>eudicotyledons</taxon>
        <taxon>Gunneridae</taxon>
        <taxon>Pentapetalae</taxon>
        <taxon>asterids</taxon>
        <taxon>lamiids</taxon>
        <taxon>Lamiales</taxon>
        <taxon>Orobanchaceae</taxon>
        <taxon>Rehmannieae</taxon>
        <taxon>Rehmannia</taxon>
    </lineage>
</organism>
<evidence type="ECO:0000313" key="2">
    <source>
        <dbReference type="EMBL" id="KAK6154103.1"/>
    </source>
</evidence>
<dbReference type="InterPro" id="IPR023213">
    <property type="entry name" value="CAT-like_dom_sf"/>
</dbReference>
<dbReference type="InterPro" id="IPR050317">
    <property type="entry name" value="Plant_Fungal_Acyltransferase"/>
</dbReference>
<reference evidence="2 3" key="1">
    <citation type="journal article" date="2021" name="Comput. Struct. Biotechnol. J.">
        <title>De novo genome assembly of the potent medicinal plant Rehmannia glutinosa using nanopore technology.</title>
        <authorList>
            <person name="Ma L."/>
            <person name="Dong C."/>
            <person name="Song C."/>
            <person name="Wang X."/>
            <person name="Zheng X."/>
            <person name="Niu Y."/>
            <person name="Chen S."/>
            <person name="Feng W."/>
        </authorList>
    </citation>
    <scope>NUCLEOTIDE SEQUENCE [LARGE SCALE GENOMIC DNA]</scope>
    <source>
        <strain evidence="2">DH-2019</strain>
    </source>
</reference>
<evidence type="ECO:0000256" key="1">
    <source>
        <dbReference type="ARBA" id="ARBA00009861"/>
    </source>
</evidence>
<protein>
    <submittedName>
        <fullName evidence="2">Uncharacterized protein</fullName>
    </submittedName>
</protein>
<evidence type="ECO:0000313" key="3">
    <source>
        <dbReference type="Proteomes" id="UP001318860"/>
    </source>
</evidence>